<dbReference type="AlphaFoldDB" id="A0A066VDL0"/>
<dbReference type="GeneID" id="25265442"/>
<dbReference type="HOGENOM" id="CLU_2470654_0_0_1"/>
<dbReference type="OrthoDB" id="10266980at2759"/>
<keyword evidence="2" id="KW-1185">Reference proteome</keyword>
<organism evidence="1 2">
    <name type="scientific">Tilletiaria anomala (strain ATCC 24038 / CBS 436.72 / UBC 951)</name>
    <dbReference type="NCBI Taxonomy" id="1037660"/>
    <lineage>
        <taxon>Eukaryota</taxon>
        <taxon>Fungi</taxon>
        <taxon>Dikarya</taxon>
        <taxon>Basidiomycota</taxon>
        <taxon>Ustilaginomycotina</taxon>
        <taxon>Exobasidiomycetes</taxon>
        <taxon>Georgefischeriales</taxon>
        <taxon>Tilletiariaceae</taxon>
        <taxon>Tilletiaria</taxon>
    </lineage>
</organism>
<dbReference type="Proteomes" id="UP000027361">
    <property type="component" value="Unassembled WGS sequence"/>
</dbReference>
<dbReference type="InParanoid" id="A0A066VDL0"/>
<gene>
    <name evidence="1" type="ORF">K437DRAFT_260045</name>
</gene>
<name>A0A066VDL0_TILAU</name>
<reference evidence="1 2" key="1">
    <citation type="submission" date="2014-05" db="EMBL/GenBank/DDBJ databases">
        <title>Draft genome sequence of a rare smut relative, Tilletiaria anomala UBC 951.</title>
        <authorList>
            <consortium name="DOE Joint Genome Institute"/>
            <person name="Toome M."/>
            <person name="Kuo A."/>
            <person name="Henrissat B."/>
            <person name="Lipzen A."/>
            <person name="Tritt A."/>
            <person name="Yoshinaga Y."/>
            <person name="Zane M."/>
            <person name="Barry K."/>
            <person name="Grigoriev I.V."/>
            <person name="Spatafora J.W."/>
            <person name="Aimea M.C."/>
        </authorList>
    </citation>
    <scope>NUCLEOTIDE SEQUENCE [LARGE SCALE GENOMIC DNA]</scope>
    <source>
        <strain evidence="1 2">UBC 951</strain>
    </source>
</reference>
<comment type="caution">
    <text evidence="1">The sequence shown here is derived from an EMBL/GenBank/DDBJ whole genome shotgun (WGS) entry which is preliminary data.</text>
</comment>
<dbReference type="RefSeq" id="XP_013240130.1">
    <property type="nucleotide sequence ID" value="XM_013384676.1"/>
</dbReference>
<evidence type="ECO:0000313" key="2">
    <source>
        <dbReference type="Proteomes" id="UP000027361"/>
    </source>
</evidence>
<evidence type="ECO:0000313" key="1">
    <source>
        <dbReference type="EMBL" id="KDN36690.1"/>
    </source>
</evidence>
<sequence length="88" mass="9550">MLPALQLAKRGIPCAPFYVTRVANRVTFALRALEPAALTAARVAHSNVSNLFTPQGDTDPTALLPYFVGIWQSTQPDGMRCLVVHAIM</sequence>
<accession>A0A066VDL0</accession>
<protein>
    <submittedName>
        <fullName evidence="1">Uncharacterized protein</fullName>
    </submittedName>
</protein>
<dbReference type="EMBL" id="JMSN01000160">
    <property type="protein sequence ID" value="KDN36690.1"/>
    <property type="molecule type" value="Genomic_DNA"/>
</dbReference>
<proteinExistence type="predicted"/>